<evidence type="ECO:0000313" key="9">
    <source>
        <dbReference type="EMBL" id="KAF2238747.1"/>
    </source>
</evidence>
<keyword evidence="10" id="KW-1185">Reference proteome</keyword>
<gene>
    <name evidence="9" type="ORF">EV356DRAFT_506120</name>
</gene>
<organism evidence="9 10">
    <name type="scientific">Viridothelium virens</name>
    <name type="common">Speckled blister lichen</name>
    <name type="synonym">Trypethelium virens</name>
    <dbReference type="NCBI Taxonomy" id="1048519"/>
    <lineage>
        <taxon>Eukaryota</taxon>
        <taxon>Fungi</taxon>
        <taxon>Dikarya</taxon>
        <taxon>Ascomycota</taxon>
        <taxon>Pezizomycotina</taxon>
        <taxon>Dothideomycetes</taxon>
        <taxon>Dothideomycetes incertae sedis</taxon>
        <taxon>Trypetheliales</taxon>
        <taxon>Trypetheliaceae</taxon>
        <taxon>Viridothelium</taxon>
    </lineage>
</organism>
<dbReference type="Proteomes" id="UP000800092">
    <property type="component" value="Unassembled WGS sequence"/>
</dbReference>
<dbReference type="AlphaFoldDB" id="A0A6A6HL21"/>
<dbReference type="InterPro" id="IPR036928">
    <property type="entry name" value="AS_sf"/>
</dbReference>
<evidence type="ECO:0000256" key="6">
    <source>
        <dbReference type="PIRSR" id="PIRSR001221-2"/>
    </source>
</evidence>
<dbReference type="EC" id="3.5.1.4" evidence="3"/>
<comment type="catalytic activity">
    <reaction evidence="1">
        <text>a monocarboxylic acid amide + H2O = a monocarboxylate + NH4(+)</text>
        <dbReference type="Rhea" id="RHEA:12020"/>
        <dbReference type="ChEBI" id="CHEBI:15377"/>
        <dbReference type="ChEBI" id="CHEBI:28938"/>
        <dbReference type="ChEBI" id="CHEBI:35757"/>
        <dbReference type="ChEBI" id="CHEBI:83628"/>
        <dbReference type="EC" id="3.5.1.4"/>
    </reaction>
</comment>
<dbReference type="PIRSF" id="PIRSF001221">
    <property type="entry name" value="Amidase_fungi"/>
    <property type="match status" value="1"/>
</dbReference>
<dbReference type="OrthoDB" id="6428749at2759"/>
<evidence type="ECO:0000256" key="4">
    <source>
        <dbReference type="ARBA" id="ARBA00022801"/>
    </source>
</evidence>
<feature type="active site" description="Acyl-ester intermediate" evidence="5">
    <location>
        <position position="231"/>
    </location>
</feature>
<dbReference type="InterPro" id="IPR020556">
    <property type="entry name" value="Amidase_CS"/>
</dbReference>
<sequence>MSLSTELKALAQRKRAQQASRIPSEWRLASIPSFTNSNDIIHTCGILSPQEISITAITDAQVLRDKMVSKELSSLDVTTAFCKRAAVAQQLIGCCTEMFFERALERARQLDERLERTGKPAGPLHGIPVSIKDSFEIEGLDTTIGWLGLIDKPANTNAAGVDILLSLGAVLYVKSNIPQSLMMSDSYNHVFGQSVNALNPNLISGGSSGGEAALVGSHSSVLGIGTDIGGSIRIPANLQGVYGLMPSVGRVPYESSAKDQEYMVLPVAGPLASSLGSVELLMETLSEERVWDMHPRLLPVPWRKEMASIPQRKVKVGIVMDDGVVKPQPPISRAMRVVEDMLRKGGHEVVEWDPKPHIEGVHLWETAVKADGGRKCRNYCDLIGEPLIEGMVVGTPQDELTVVQRQELGLQKLEYEKAFLQRWRESGVDALIMPVMPWVAYPPKAWVKSKQWLGYTGLWNLLNYTSLAIPVTTVDPIVDKKENDGFLDGSPRNDSDTFNRDQYDPELVTGMPVGVQIITGRFGEEKAVGIAKLIESLPDSLTFACRHT</sequence>
<feature type="compositionally biased region" description="Basic and acidic residues" evidence="7">
    <location>
        <begin position="491"/>
        <end position="503"/>
    </location>
</feature>
<feature type="active site" description="Charge relay system" evidence="5">
    <location>
        <position position="207"/>
    </location>
</feature>
<dbReference type="EMBL" id="ML991775">
    <property type="protein sequence ID" value="KAF2238747.1"/>
    <property type="molecule type" value="Genomic_DNA"/>
</dbReference>
<dbReference type="SUPFAM" id="SSF75304">
    <property type="entry name" value="Amidase signature (AS) enzymes"/>
    <property type="match status" value="1"/>
</dbReference>
<protein>
    <recommendedName>
        <fullName evidence="3">amidase</fullName>
        <ecNumber evidence="3">3.5.1.4</ecNumber>
    </recommendedName>
</protein>
<dbReference type="Pfam" id="PF01425">
    <property type="entry name" value="Amidase"/>
    <property type="match status" value="1"/>
</dbReference>
<evidence type="ECO:0000256" key="5">
    <source>
        <dbReference type="PIRSR" id="PIRSR001221-1"/>
    </source>
</evidence>
<dbReference type="PROSITE" id="PS00571">
    <property type="entry name" value="AMIDASES"/>
    <property type="match status" value="1"/>
</dbReference>
<evidence type="ECO:0000259" key="8">
    <source>
        <dbReference type="Pfam" id="PF01425"/>
    </source>
</evidence>
<feature type="binding site" evidence="6">
    <location>
        <begin position="228"/>
        <end position="231"/>
    </location>
    <ligand>
        <name>substrate</name>
    </ligand>
</feature>
<keyword evidence="4" id="KW-0378">Hydrolase</keyword>
<feature type="binding site" evidence="6">
    <location>
        <position position="207"/>
    </location>
    <ligand>
        <name>substrate</name>
    </ligand>
</feature>
<accession>A0A6A6HL21</accession>
<evidence type="ECO:0000256" key="7">
    <source>
        <dbReference type="SAM" id="MobiDB-lite"/>
    </source>
</evidence>
<dbReference type="InterPro" id="IPR023631">
    <property type="entry name" value="Amidase_dom"/>
</dbReference>
<evidence type="ECO:0000256" key="2">
    <source>
        <dbReference type="ARBA" id="ARBA00009199"/>
    </source>
</evidence>
<dbReference type="PANTHER" id="PTHR46072">
    <property type="entry name" value="AMIDASE-RELATED-RELATED"/>
    <property type="match status" value="1"/>
</dbReference>
<comment type="similarity">
    <text evidence="2">Belongs to the amidase family.</text>
</comment>
<name>A0A6A6HL21_VIRVR</name>
<dbReference type="Gene3D" id="3.90.1300.10">
    <property type="entry name" value="Amidase signature (AS) domain"/>
    <property type="match status" value="1"/>
</dbReference>
<evidence type="ECO:0000256" key="1">
    <source>
        <dbReference type="ARBA" id="ARBA00001311"/>
    </source>
</evidence>
<dbReference type="GO" id="GO:0004040">
    <property type="term" value="F:amidase activity"/>
    <property type="evidence" value="ECO:0007669"/>
    <property type="project" value="UniProtKB-EC"/>
</dbReference>
<proteinExistence type="inferred from homology"/>
<feature type="region of interest" description="Disordered" evidence="7">
    <location>
        <begin position="482"/>
        <end position="505"/>
    </location>
</feature>
<evidence type="ECO:0000313" key="10">
    <source>
        <dbReference type="Proteomes" id="UP000800092"/>
    </source>
</evidence>
<reference evidence="9" key="1">
    <citation type="journal article" date="2020" name="Stud. Mycol.">
        <title>101 Dothideomycetes genomes: a test case for predicting lifestyles and emergence of pathogens.</title>
        <authorList>
            <person name="Haridas S."/>
            <person name="Albert R."/>
            <person name="Binder M."/>
            <person name="Bloem J."/>
            <person name="Labutti K."/>
            <person name="Salamov A."/>
            <person name="Andreopoulos B."/>
            <person name="Baker S."/>
            <person name="Barry K."/>
            <person name="Bills G."/>
            <person name="Bluhm B."/>
            <person name="Cannon C."/>
            <person name="Castanera R."/>
            <person name="Culley D."/>
            <person name="Daum C."/>
            <person name="Ezra D."/>
            <person name="Gonzalez J."/>
            <person name="Henrissat B."/>
            <person name="Kuo A."/>
            <person name="Liang C."/>
            <person name="Lipzen A."/>
            <person name="Lutzoni F."/>
            <person name="Magnuson J."/>
            <person name="Mondo S."/>
            <person name="Nolan M."/>
            <person name="Ohm R."/>
            <person name="Pangilinan J."/>
            <person name="Park H.-J."/>
            <person name="Ramirez L."/>
            <person name="Alfaro M."/>
            <person name="Sun H."/>
            <person name="Tritt A."/>
            <person name="Yoshinaga Y."/>
            <person name="Zwiers L.-H."/>
            <person name="Turgeon B."/>
            <person name="Goodwin S."/>
            <person name="Spatafora J."/>
            <person name="Crous P."/>
            <person name="Grigoriev I."/>
        </authorList>
    </citation>
    <scope>NUCLEOTIDE SEQUENCE</scope>
    <source>
        <strain evidence="9">Tuck. ex Michener</strain>
    </source>
</reference>
<feature type="domain" description="Amidase" evidence="8">
    <location>
        <begin position="76"/>
        <end position="526"/>
    </location>
</feature>
<evidence type="ECO:0000256" key="3">
    <source>
        <dbReference type="ARBA" id="ARBA00012922"/>
    </source>
</evidence>
<feature type="binding site" evidence="6">
    <location>
        <position position="181"/>
    </location>
    <ligand>
        <name>substrate</name>
    </ligand>
</feature>
<feature type="active site" description="Charge relay system" evidence="5">
    <location>
        <position position="132"/>
    </location>
</feature>
<dbReference type="PANTHER" id="PTHR46072:SF1">
    <property type="entry name" value="AMIDASE"/>
    <property type="match status" value="1"/>
</dbReference>